<evidence type="ECO:0000256" key="5">
    <source>
        <dbReference type="ARBA" id="ARBA00022702"/>
    </source>
</evidence>
<dbReference type="PANTHER" id="PTHR17530">
    <property type="entry name" value="PRO-THYROTROPIN-RELEASING HORMONE"/>
    <property type="match status" value="1"/>
</dbReference>
<evidence type="ECO:0000256" key="1">
    <source>
        <dbReference type="ARBA" id="ARBA00004613"/>
    </source>
</evidence>
<evidence type="ECO:0000256" key="10">
    <source>
        <dbReference type="SAM" id="SignalP"/>
    </source>
</evidence>
<dbReference type="GO" id="GO:0008437">
    <property type="term" value="F:thyrotropin-releasing hormone activity"/>
    <property type="evidence" value="ECO:0007669"/>
    <property type="project" value="InterPro"/>
</dbReference>
<dbReference type="InterPro" id="IPR008857">
    <property type="entry name" value="TRH"/>
</dbReference>
<keyword evidence="7" id="KW-0677">Repeat</keyword>
<evidence type="ECO:0000256" key="7">
    <source>
        <dbReference type="ARBA" id="ARBA00022737"/>
    </source>
</evidence>
<feature type="non-terminal residue" evidence="11">
    <location>
        <position position="260"/>
    </location>
</feature>
<dbReference type="GO" id="GO:0005576">
    <property type="term" value="C:extracellular region"/>
    <property type="evidence" value="ECO:0007669"/>
    <property type="project" value="UniProtKB-SubCell"/>
</dbReference>
<keyword evidence="5" id="KW-0372">Hormone</keyword>
<feature type="compositionally biased region" description="Basic and acidic residues" evidence="9">
    <location>
        <begin position="237"/>
        <end position="246"/>
    </location>
</feature>
<evidence type="ECO:0000256" key="8">
    <source>
        <dbReference type="ARBA" id="ARBA00022815"/>
    </source>
</evidence>
<evidence type="ECO:0000256" key="4">
    <source>
        <dbReference type="ARBA" id="ARBA00022685"/>
    </source>
</evidence>
<feature type="region of interest" description="Disordered" evidence="9">
    <location>
        <begin position="237"/>
        <end position="260"/>
    </location>
</feature>
<keyword evidence="6 10" id="KW-0732">Signal</keyword>
<evidence type="ECO:0000256" key="9">
    <source>
        <dbReference type="SAM" id="MobiDB-lite"/>
    </source>
</evidence>
<comment type="subcellular location">
    <subcellularLocation>
        <location evidence="1">Secreted</location>
    </subcellularLocation>
</comment>
<keyword evidence="8" id="KW-0027">Amidation</keyword>
<dbReference type="EMBL" id="VXAA01005409">
    <property type="protein sequence ID" value="NXI71134.1"/>
    <property type="molecule type" value="Genomic_DNA"/>
</dbReference>
<proteinExistence type="inferred from homology"/>
<dbReference type="GO" id="GO:0009755">
    <property type="term" value="P:hormone-mediated signaling pathway"/>
    <property type="evidence" value="ECO:0007669"/>
    <property type="project" value="InterPro"/>
</dbReference>
<keyword evidence="4" id="KW-0165">Cleavage on pair of basic residues</keyword>
<accession>A0A7K9VDJ4</accession>
<dbReference type="AlphaFoldDB" id="A0A7K9VDJ4"/>
<dbReference type="Pfam" id="PF05438">
    <property type="entry name" value="TRH"/>
    <property type="match status" value="1"/>
</dbReference>
<organism evidence="11 12">
    <name type="scientific">Anseranas semipalmata</name>
    <name type="common">Magpie goose</name>
    <name type="synonym">Anas semipalmata</name>
    <dbReference type="NCBI Taxonomy" id="8851"/>
    <lineage>
        <taxon>Eukaryota</taxon>
        <taxon>Metazoa</taxon>
        <taxon>Chordata</taxon>
        <taxon>Craniata</taxon>
        <taxon>Vertebrata</taxon>
        <taxon>Euteleostomi</taxon>
        <taxon>Archelosauria</taxon>
        <taxon>Archosauria</taxon>
        <taxon>Dinosauria</taxon>
        <taxon>Saurischia</taxon>
        <taxon>Theropoda</taxon>
        <taxon>Coelurosauria</taxon>
        <taxon>Aves</taxon>
        <taxon>Neognathae</taxon>
        <taxon>Galloanserae</taxon>
        <taxon>Anseriformes</taxon>
        <taxon>Anseranatidae</taxon>
        <taxon>Anseranas</taxon>
    </lineage>
</organism>
<dbReference type="Proteomes" id="UP000567872">
    <property type="component" value="Unassembled WGS sequence"/>
</dbReference>
<dbReference type="GO" id="GO:0014054">
    <property type="term" value="P:positive regulation of gamma-aminobutyric acid secretion"/>
    <property type="evidence" value="ECO:0007669"/>
    <property type="project" value="TreeGrafter"/>
</dbReference>
<keyword evidence="3" id="KW-0964">Secreted</keyword>
<dbReference type="GO" id="GO:0014050">
    <property type="term" value="P:negative regulation of glutamate secretion"/>
    <property type="evidence" value="ECO:0007669"/>
    <property type="project" value="TreeGrafter"/>
</dbReference>
<evidence type="ECO:0000256" key="3">
    <source>
        <dbReference type="ARBA" id="ARBA00022525"/>
    </source>
</evidence>
<dbReference type="GO" id="GO:0030141">
    <property type="term" value="C:secretory granule"/>
    <property type="evidence" value="ECO:0007669"/>
    <property type="project" value="TreeGrafter"/>
</dbReference>
<feature type="non-terminal residue" evidence="11">
    <location>
        <position position="1"/>
    </location>
</feature>
<comment type="caution">
    <text evidence="11">The sequence shown here is derived from an EMBL/GenBank/DDBJ whole genome shotgun (WGS) entry which is preliminary data.</text>
</comment>
<evidence type="ECO:0000313" key="12">
    <source>
        <dbReference type="Proteomes" id="UP000567872"/>
    </source>
</evidence>
<dbReference type="GO" id="GO:0001692">
    <property type="term" value="P:histamine metabolic process"/>
    <property type="evidence" value="ECO:0007669"/>
    <property type="project" value="TreeGrafter"/>
</dbReference>
<dbReference type="GO" id="GO:0032024">
    <property type="term" value="P:positive regulation of insulin secretion"/>
    <property type="evidence" value="ECO:0007669"/>
    <property type="project" value="TreeGrafter"/>
</dbReference>
<feature type="compositionally biased region" description="Basic and acidic residues" evidence="9">
    <location>
        <begin position="192"/>
        <end position="205"/>
    </location>
</feature>
<feature type="chain" id="PRO_5029876818" evidence="10">
    <location>
        <begin position="24"/>
        <end position="260"/>
    </location>
</feature>
<sequence>MPSIQLPLLLLCLTLSGVCLNGGQPLPEANENMGRSPLDDILQRSESLILQSVLKKAEKKEETNKELNAPLPEWLSKRQHPGKRYISDLEKRQHPGKRHVEEEVSFGDIQKRQHPGKREVEDNFASYLELKKRQHPGRRSLWDQYADISSAQLTYLNELSKRQHPGRRYLMHKHQHPSERGWNNELDLSDQDGEKRQHPGKRPWDSDSPDYAGPCDLQESFTCNKGSLLLDLAENFSKDGVEEKRQHPGRRSTWESETEE</sequence>
<keyword evidence="12" id="KW-1185">Reference proteome</keyword>
<reference evidence="11 12" key="1">
    <citation type="submission" date="2019-09" db="EMBL/GenBank/DDBJ databases">
        <title>Bird 10,000 Genomes (B10K) Project - Family phase.</title>
        <authorList>
            <person name="Zhang G."/>
        </authorList>
    </citation>
    <scope>NUCLEOTIDE SEQUENCE [LARGE SCALE GENOMIC DNA]</scope>
    <source>
        <strain evidence="11">B10K-DU-001-57</strain>
        <tissue evidence="11">Muscle</tissue>
    </source>
</reference>
<evidence type="ECO:0000313" key="11">
    <source>
        <dbReference type="EMBL" id="NXI71134.1"/>
    </source>
</evidence>
<dbReference type="GO" id="GO:0042755">
    <property type="term" value="P:eating behavior"/>
    <property type="evidence" value="ECO:0007669"/>
    <property type="project" value="TreeGrafter"/>
</dbReference>
<feature type="region of interest" description="Disordered" evidence="9">
    <location>
        <begin position="172"/>
        <end position="217"/>
    </location>
</feature>
<gene>
    <name evidence="11" type="primary">Trh</name>
    <name evidence="11" type="ORF">ANSSEM_R00485</name>
</gene>
<evidence type="ECO:0000256" key="2">
    <source>
        <dbReference type="ARBA" id="ARBA00010437"/>
    </source>
</evidence>
<evidence type="ECO:0000256" key="6">
    <source>
        <dbReference type="ARBA" id="ARBA00022729"/>
    </source>
</evidence>
<dbReference type="PANTHER" id="PTHR17530:SF2">
    <property type="entry name" value="PRO-THYROTROPIN-RELEASING HORMONE"/>
    <property type="match status" value="1"/>
</dbReference>
<dbReference type="OrthoDB" id="9949225at2759"/>
<comment type="similarity">
    <text evidence="2">Belongs to the TRH family.</text>
</comment>
<name>A0A7K9VDJ4_ANSSE</name>
<dbReference type="PIRSF" id="PIRSF001795">
    <property type="entry name" value="TRH"/>
    <property type="match status" value="1"/>
</dbReference>
<protein>
    <submittedName>
        <fullName evidence="11">TRH protein</fullName>
    </submittedName>
</protein>
<feature type="signal peptide" evidence="10">
    <location>
        <begin position="1"/>
        <end position="23"/>
    </location>
</feature>